<dbReference type="AlphaFoldDB" id="A0A1G2LPK8"/>
<evidence type="ECO:0000256" key="1">
    <source>
        <dbReference type="ARBA" id="ARBA00022603"/>
    </source>
</evidence>
<evidence type="ECO:0000313" key="7">
    <source>
        <dbReference type="Proteomes" id="UP000177171"/>
    </source>
</evidence>
<keyword evidence="4" id="KW-0812">Transmembrane</keyword>
<evidence type="ECO:0000256" key="3">
    <source>
        <dbReference type="ARBA" id="ARBA00022691"/>
    </source>
</evidence>
<evidence type="ECO:0000256" key="4">
    <source>
        <dbReference type="SAM" id="Phobius"/>
    </source>
</evidence>
<keyword evidence="3" id="KW-0949">S-adenosyl-L-methionine</keyword>
<feature type="domain" description="Methyltransferase type 11" evidence="5">
    <location>
        <begin position="40"/>
        <end position="130"/>
    </location>
</feature>
<dbReference type="GO" id="GO:0032259">
    <property type="term" value="P:methylation"/>
    <property type="evidence" value="ECO:0007669"/>
    <property type="project" value="UniProtKB-KW"/>
</dbReference>
<feature type="transmembrane region" description="Helical" evidence="4">
    <location>
        <begin position="227"/>
        <end position="245"/>
    </location>
</feature>
<dbReference type="EMBL" id="MHQY01000023">
    <property type="protein sequence ID" value="OHA13568.1"/>
    <property type="molecule type" value="Genomic_DNA"/>
</dbReference>
<dbReference type="Gene3D" id="3.40.50.150">
    <property type="entry name" value="Vaccinia Virus protein VP39"/>
    <property type="match status" value="1"/>
</dbReference>
<evidence type="ECO:0000256" key="2">
    <source>
        <dbReference type="ARBA" id="ARBA00022679"/>
    </source>
</evidence>
<gene>
    <name evidence="6" type="ORF">A3G49_00470</name>
</gene>
<proteinExistence type="predicted"/>
<dbReference type="Pfam" id="PF08241">
    <property type="entry name" value="Methyltransf_11"/>
    <property type="match status" value="1"/>
</dbReference>
<dbReference type="PANTHER" id="PTHR43464">
    <property type="entry name" value="METHYLTRANSFERASE"/>
    <property type="match status" value="1"/>
</dbReference>
<organism evidence="6 7">
    <name type="scientific">Candidatus Sungbacteria bacterium RIFCSPLOWO2_12_FULL_41_11</name>
    <dbReference type="NCBI Taxonomy" id="1802286"/>
    <lineage>
        <taxon>Bacteria</taxon>
        <taxon>Candidatus Sungiibacteriota</taxon>
    </lineage>
</organism>
<comment type="caution">
    <text evidence="6">The sequence shown here is derived from an EMBL/GenBank/DDBJ whole genome shotgun (WGS) entry which is preliminary data.</text>
</comment>
<dbReference type="SUPFAM" id="SSF53335">
    <property type="entry name" value="S-adenosyl-L-methionine-dependent methyltransferases"/>
    <property type="match status" value="1"/>
</dbReference>
<dbReference type="PANTHER" id="PTHR43464:SF19">
    <property type="entry name" value="UBIQUINONE BIOSYNTHESIS O-METHYLTRANSFERASE, MITOCHONDRIAL"/>
    <property type="match status" value="1"/>
</dbReference>
<keyword evidence="2" id="KW-0808">Transferase</keyword>
<keyword evidence="4" id="KW-1133">Transmembrane helix</keyword>
<reference evidence="6 7" key="1">
    <citation type="journal article" date="2016" name="Nat. Commun.">
        <title>Thousands of microbial genomes shed light on interconnected biogeochemical processes in an aquifer system.</title>
        <authorList>
            <person name="Anantharaman K."/>
            <person name="Brown C.T."/>
            <person name="Hug L.A."/>
            <person name="Sharon I."/>
            <person name="Castelle C.J."/>
            <person name="Probst A.J."/>
            <person name="Thomas B.C."/>
            <person name="Singh A."/>
            <person name="Wilkins M.J."/>
            <person name="Karaoz U."/>
            <person name="Brodie E.L."/>
            <person name="Williams K.H."/>
            <person name="Hubbard S.S."/>
            <person name="Banfield J.F."/>
        </authorList>
    </citation>
    <scope>NUCLEOTIDE SEQUENCE [LARGE SCALE GENOMIC DNA]</scope>
</reference>
<accession>A0A1G2LPK8</accession>
<dbReference type="Proteomes" id="UP000177171">
    <property type="component" value="Unassembled WGS sequence"/>
</dbReference>
<sequence>MEKDFHKKHYMAEGTHWFLRARRAFLIGFFRGQDFKSKILEVGCSGGLFIKELHDLGFVGAFGVDINNDAVRYGKERGIDKIQTADGNHLPFLDGEFDFVVSSDVLEHIQFEDKALREWHRILREGGELLLTVPAFRFLWSEHDVANQHYRRYTRMMLAAVLRRNGFRVVRSSYWNFFLFLPIFIIRLIGKFMSIFTGTKNKPQDQLIDFGRYLNAILEGILRLENFLLLKGINFPFGVSVFVIAKK</sequence>
<dbReference type="InterPro" id="IPR013216">
    <property type="entry name" value="Methyltransf_11"/>
</dbReference>
<evidence type="ECO:0000259" key="5">
    <source>
        <dbReference type="Pfam" id="PF08241"/>
    </source>
</evidence>
<keyword evidence="1" id="KW-0489">Methyltransferase</keyword>
<dbReference type="GO" id="GO:0008757">
    <property type="term" value="F:S-adenosylmethionine-dependent methyltransferase activity"/>
    <property type="evidence" value="ECO:0007669"/>
    <property type="project" value="InterPro"/>
</dbReference>
<dbReference type="InterPro" id="IPR029063">
    <property type="entry name" value="SAM-dependent_MTases_sf"/>
</dbReference>
<evidence type="ECO:0000313" key="6">
    <source>
        <dbReference type="EMBL" id="OHA13568.1"/>
    </source>
</evidence>
<protein>
    <recommendedName>
        <fullName evidence="5">Methyltransferase type 11 domain-containing protein</fullName>
    </recommendedName>
</protein>
<keyword evidence="4" id="KW-0472">Membrane</keyword>
<feature type="transmembrane region" description="Helical" evidence="4">
    <location>
        <begin position="173"/>
        <end position="190"/>
    </location>
</feature>
<dbReference type="CDD" id="cd02440">
    <property type="entry name" value="AdoMet_MTases"/>
    <property type="match status" value="1"/>
</dbReference>
<name>A0A1G2LPK8_9BACT</name>